<evidence type="ECO:0000256" key="5">
    <source>
        <dbReference type="ARBA" id="ARBA00023136"/>
    </source>
</evidence>
<feature type="transmembrane region" description="Helical" evidence="6">
    <location>
        <begin position="20"/>
        <end position="42"/>
    </location>
</feature>
<feature type="transmembrane region" description="Helical" evidence="6">
    <location>
        <begin position="103"/>
        <end position="135"/>
    </location>
</feature>
<comment type="similarity">
    <text evidence="6">Belongs to the ABC-4 integral membrane protein family.</text>
</comment>
<dbReference type="Pfam" id="PF02687">
    <property type="entry name" value="FtsX"/>
    <property type="match status" value="1"/>
</dbReference>
<protein>
    <recommendedName>
        <fullName evidence="7">ABC3 transporter permease C-terminal domain-containing protein</fullName>
    </recommendedName>
</protein>
<evidence type="ECO:0000313" key="8">
    <source>
        <dbReference type="EMBL" id="POA09156.1"/>
    </source>
</evidence>
<keyword evidence="3 6" id="KW-0812">Transmembrane</keyword>
<evidence type="ECO:0000256" key="3">
    <source>
        <dbReference type="ARBA" id="ARBA00022692"/>
    </source>
</evidence>
<dbReference type="EMBL" id="PPPX01000004">
    <property type="protein sequence ID" value="POA09156.1"/>
    <property type="molecule type" value="Genomic_DNA"/>
</dbReference>
<feature type="transmembrane region" description="Helical" evidence="6">
    <location>
        <begin position="233"/>
        <end position="261"/>
    </location>
</feature>
<sequence length="652" mass="74470">MTFRLMWKIAMRNFITLPRIIFPFVISMSMMFGMQYILFSLFNNEFLENRSDTTKLIAVAGDFFVSVLLIIFILYANRFVMKQRKKEFALNIILGMEKKHLRLILLIESIVEYIVTAILSIIGGYLFGQLMFVLLNKLTENKNFTAMDYPFDVRAMLITIIALAVVMLILLMINNVQISLQSPLGLLQSSKKAEKHRSKWLLSIVGIVGVILVIIAYSCALMINPFLNEYHLLGFLCALASVILGTYLLFISCSVLVLRALKNIPNIYYRKVNFFSISGLLSRMKVNAVSLASITLLCTFLVVTLSLSLTTYRGIQKTIVSLASEDYTITQLDDSSYDKQVKSNKKIVQELRQYTKVKDIKNVKETTMMASEHKGEIREQGSGSRIMLNFKTEKDFNREKHAHLHISKDEIGLGSNLEELQKAKHLKLLGHTFQTRHLNENQIEGAGALSYAYIVVKDQDVLNKVTQHVTDDNALTTNAEARFNVNNAQAIESHKEDFEDKYEVQIESKKEKGEVMIDMFGGFVFLGTIVSITLLIGIFLMMYYKQVSEGFEDHRNYQIMKKVGLDKPLIKRIIRKQIIWIFALPIGVTVVHSLVASKMAYRLLGSIMMINYGDYLISNLIILVLVTLIYGFIYLITSSTYFNTIYHGRKDK</sequence>
<dbReference type="InterPro" id="IPR027022">
    <property type="entry name" value="ABC_permease_BceB-typ"/>
</dbReference>
<evidence type="ECO:0000256" key="4">
    <source>
        <dbReference type="ARBA" id="ARBA00022989"/>
    </source>
</evidence>
<feature type="transmembrane region" description="Helical" evidence="6">
    <location>
        <begin position="288"/>
        <end position="309"/>
    </location>
</feature>
<name>A0A2K4FD14_9STAP</name>
<comment type="caution">
    <text evidence="8">The sequence shown here is derived from an EMBL/GenBank/DDBJ whole genome shotgun (WGS) entry which is preliminary data.</text>
</comment>
<dbReference type="GO" id="GO:0005886">
    <property type="term" value="C:plasma membrane"/>
    <property type="evidence" value="ECO:0007669"/>
    <property type="project" value="UniProtKB-SubCell"/>
</dbReference>
<keyword evidence="5 6" id="KW-0472">Membrane</keyword>
<dbReference type="Proteomes" id="UP000242712">
    <property type="component" value="Unassembled WGS sequence"/>
</dbReference>
<dbReference type="InterPro" id="IPR003838">
    <property type="entry name" value="ABC3_permease_C"/>
</dbReference>
<feature type="transmembrane region" description="Helical" evidence="6">
    <location>
        <begin position="200"/>
        <end position="227"/>
    </location>
</feature>
<keyword evidence="9" id="KW-1185">Reference proteome</keyword>
<dbReference type="InterPro" id="IPR052536">
    <property type="entry name" value="ABC-4_Integral_Memb_Prot"/>
</dbReference>
<dbReference type="GeneID" id="98298011"/>
<feature type="domain" description="ABC3 transporter permease C-terminal" evidence="7">
    <location>
        <begin position="63"/>
        <end position="172"/>
    </location>
</feature>
<keyword evidence="2 6" id="KW-1003">Cell membrane</keyword>
<dbReference type="GO" id="GO:0055085">
    <property type="term" value="P:transmembrane transport"/>
    <property type="evidence" value="ECO:0007669"/>
    <property type="project" value="UniProtKB-UniRule"/>
</dbReference>
<dbReference type="PANTHER" id="PTHR46795">
    <property type="entry name" value="ABC TRANSPORTER PERMEASE-RELATED-RELATED"/>
    <property type="match status" value="1"/>
</dbReference>
<evidence type="ECO:0000313" key="9">
    <source>
        <dbReference type="Proteomes" id="UP000242712"/>
    </source>
</evidence>
<keyword evidence="4 6" id="KW-1133">Transmembrane helix</keyword>
<reference evidence="8 9" key="1">
    <citation type="submission" date="2017-08" db="EMBL/GenBank/DDBJ databases">
        <title>Draft genome sequences of 64 type strains of genus Staph aureus.</title>
        <authorList>
            <person name="Cole K."/>
            <person name="Golubchik T."/>
            <person name="Russell J."/>
            <person name="Foster D."/>
            <person name="Llewelyn M."/>
            <person name="Wilson D."/>
            <person name="Crook D."/>
            <person name="Paul J."/>
        </authorList>
    </citation>
    <scope>NUCLEOTIDE SEQUENCE [LARGE SCALE GENOMIC DNA]</scope>
    <source>
        <strain evidence="8 9">DSM 29875</strain>
    </source>
</reference>
<dbReference type="RefSeq" id="WP_103371659.1">
    <property type="nucleotide sequence ID" value="NZ_CBCRVO010000004.1"/>
</dbReference>
<feature type="transmembrane region" description="Helical" evidence="6">
    <location>
        <begin position="155"/>
        <end position="173"/>
    </location>
</feature>
<dbReference type="PIRSF" id="PIRSF018968">
    <property type="entry name" value="ABC_permease_BceB"/>
    <property type="match status" value="1"/>
</dbReference>
<feature type="transmembrane region" description="Helical" evidence="6">
    <location>
        <begin position="519"/>
        <end position="544"/>
    </location>
</feature>
<comment type="subcellular location">
    <subcellularLocation>
        <location evidence="1 6">Cell membrane</location>
        <topology evidence="1 6">Multi-pass membrane protein</topology>
    </subcellularLocation>
</comment>
<evidence type="ECO:0000256" key="6">
    <source>
        <dbReference type="PIRNR" id="PIRNR018968"/>
    </source>
</evidence>
<feature type="transmembrane region" description="Helical" evidence="6">
    <location>
        <begin position="616"/>
        <end position="642"/>
    </location>
</feature>
<dbReference type="OrthoDB" id="1705903at2"/>
<evidence type="ECO:0000259" key="7">
    <source>
        <dbReference type="Pfam" id="PF02687"/>
    </source>
</evidence>
<feature type="transmembrane region" description="Helical" evidence="6">
    <location>
        <begin position="578"/>
        <end position="596"/>
    </location>
</feature>
<dbReference type="AlphaFoldDB" id="A0A2K4FD14"/>
<gene>
    <name evidence="8" type="ORF">CD039_06575</name>
</gene>
<organism evidence="8 9">
    <name type="scientific">Staphylococcus argensis</name>
    <dbReference type="NCBI Taxonomy" id="1607738"/>
    <lineage>
        <taxon>Bacteria</taxon>
        <taxon>Bacillati</taxon>
        <taxon>Bacillota</taxon>
        <taxon>Bacilli</taxon>
        <taxon>Bacillales</taxon>
        <taxon>Staphylococcaceae</taxon>
        <taxon>Staphylococcus</taxon>
    </lineage>
</organism>
<feature type="transmembrane region" description="Helical" evidence="6">
    <location>
        <begin position="54"/>
        <end position="76"/>
    </location>
</feature>
<evidence type="ECO:0000256" key="2">
    <source>
        <dbReference type="ARBA" id="ARBA00022475"/>
    </source>
</evidence>
<accession>A0A2K4FD14</accession>
<keyword evidence="6" id="KW-0813">Transport</keyword>
<dbReference type="PANTHER" id="PTHR46795:SF3">
    <property type="entry name" value="ABC TRANSPORTER PERMEASE"/>
    <property type="match status" value="1"/>
</dbReference>
<evidence type="ECO:0000256" key="1">
    <source>
        <dbReference type="ARBA" id="ARBA00004651"/>
    </source>
</evidence>
<proteinExistence type="inferred from homology"/>